<evidence type="ECO:0000259" key="1">
    <source>
        <dbReference type="Pfam" id="PF12680"/>
    </source>
</evidence>
<dbReference type="RefSeq" id="WP_183126757.1">
    <property type="nucleotide sequence ID" value="NZ_JACJHR010000095.1"/>
</dbReference>
<dbReference type="EMBL" id="JACJHR010000095">
    <property type="protein sequence ID" value="MBB2505213.1"/>
    <property type="molecule type" value="Genomic_DNA"/>
</dbReference>
<dbReference type="Gene3D" id="3.10.450.50">
    <property type="match status" value="1"/>
</dbReference>
<accession>A0A8E1W7V9</accession>
<protein>
    <submittedName>
        <fullName evidence="2">Nuclear transport factor 2 family protein</fullName>
    </submittedName>
</protein>
<reference evidence="2 3" key="1">
    <citation type="submission" date="2020-08" db="EMBL/GenBank/DDBJ databases">
        <title>Amycolatopsis echigonensis JCM 21831.</title>
        <authorList>
            <person name="Tedsree N."/>
            <person name="Kuncharoen N."/>
            <person name="Likhitwitayawuid K."/>
            <person name="Tanasupawat S."/>
        </authorList>
    </citation>
    <scope>NUCLEOTIDE SEQUENCE [LARGE SCALE GENOMIC DNA]</scope>
    <source>
        <strain evidence="2 3">JCM 21831</strain>
    </source>
</reference>
<dbReference type="Pfam" id="PF12680">
    <property type="entry name" value="SnoaL_2"/>
    <property type="match status" value="1"/>
</dbReference>
<sequence>MDAAEVWLAYNSAENVGDFESMGALVAADLDVAVNGQPAVASAQDDLDAMQELRDVYPDYRRQVDETLVVGDRAVVRWRMSGTSSRSGVPDLDVAGCSIVTVANGVLSSAYLYYDGATLDAVLEAAAKERP</sequence>
<proteinExistence type="predicted"/>
<evidence type="ECO:0000313" key="3">
    <source>
        <dbReference type="Proteomes" id="UP000550260"/>
    </source>
</evidence>
<comment type="caution">
    <text evidence="2">The sequence shown here is derived from an EMBL/GenBank/DDBJ whole genome shotgun (WGS) entry which is preliminary data.</text>
</comment>
<name>A0A8E1W7V9_9PSEU</name>
<dbReference type="SUPFAM" id="SSF54427">
    <property type="entry name" value="NTF2-like"/>
    <property type="match status" value="1"/>
</dbReference>
<dbReference type="InterPro" id="IPR037401">
    <property type="entry name" value="SnoaL-like"/>
</dbReference>
<dbReference type="Proteomes" id="UP000550260">
    <property type="component" value="Unassembled WGS sequence"/>
</dbReference>
<dbReference type="InterPro" id="IPR032710">
    <property type="entry name" value="NTF2-like_dom_sf"/>
</dbReference>
<dbReference type="AlphaFoldDB" id="A0A8E1W7V9"/>
<evidence type="ECO:0000313" key="2">
    <source>
        <dbReference type="EMBL" id="MBB2505213.1"/>
    </source>
</evidence>
<gene>
    <name evidence="2" type="ORF">H5411_39555</name>
</gene>
<organism evidence="2 3">
    <name type="scientific">Amycolatopsis echigonensis</name>
    <dbReference type="NCBI Taxonomy" id="2576905"/>
    <lineage>
        <taxon>Bacteria</taxon>
        <taxon>Bacillati</taxon>
        <taxon>Actinomycetota</taxon>
        <taxon>Actinomycetes</taxon>
        <taxon>Pseudonocardiales</taxon>
        <taxon>Pseudonocardiaceae</taxon>
        <taxon>Amycolatopsis</taxon>
    </lineage>
</organism>
<feature type="domain" description="SnoaL-like" evidence="1">
    <location>
        <begin position="9"/>
        <end position="105"/>
    </location>
</feature>